<proteinExistence type="predicted"/>
<organism evidence="1 2">
    <name type="scientific">Candidatus Falkowbacteria bacterium GW2011_GWE1_38_31</name>
    <dbReference type="NCBI Taxonomy" id="1618638"/>
    <lineage>
        <taxon>Bacteria</taxon>
        <taxon>Candidatus Falkowiibacteriota</taxon>
    </lineage>
</organism>
<name>A0A0G0MXV9_9BACT</name>
<dbReference type="AlphaFoldDB" id="A0A0G0MXV9"/>
<dbReference type="Proteomes" id="UP000034022">
    <property type="component" value="Unassembled WGS sequence"/>
</dbReference>
<dbReference type="EMBL" id="LBUU01000010">
    <property type="protein sequence ID" value="KKQ69736.1"/>
    <property type="molecule type" value="Genomic_DNA"/>
</dbReference>
<evidence type="ECO:0000313" key="1">
    <source>
        <dbReference type="EMBL" id="KKQ69736.1"/>
    </source>
</evidence>
<evidence type="ECO:0000313" key="2">
    <source>
        <dbReference type="Proteomes" id="UP000034022"/>
    </source>
</evidence>
<gene>
    <name evidence="1" type="ORF">US91_C0010G0032</name>
</gene>
<reference evidence="1 2" key="1">
    <citation type="journal article" date="2015" name="Nature">
        <title>rRNA introns, odd ribosomes, and small enigmatic genomes across a large radiation of phyla.</title>
        <authorList>
            <person name="Brown C.T."/>
            <person name="Hug L.A."/>
            <person name="Thomas B.C."/>
            <person name="Sharon I."/>
            <person name="Castelle C.J."/>
            <person name="Singh A."/>
            <person name="Wilkins M.J."/>
            <person name="Williams K.H."/>
            <person name="Banfield J.F."/>
        </authorList>
    </citation>
    <scope>NUCLEOTIDE SEQUENCE [LARGE SCALE GENOMIC DNA]</scope>
</reference>
<protein>
    <submittedName>
        <fullName evidence="1">Uncharacterized protein</fullName>
    </submittedName>
</protein>
<accession>A0A0G0MXV9</accession>
<sequence length="258" mass="29818">MPFLEENINSAIVETQYDLRGFAHALGFRTNSNKTFEAIPHNFLALAVGASLRKNKAPTDISFISPVESDDEAYEKYLTMCKQFANDCNLSQYEAVQFIIKDIIQSREDREKKLSADEKDMYLRPLNKDNWWGKTMLALAEAFNVLFEKCEFLSIPIILQFILDKNIPQESMLISANYENSEIYFYGTKNTGCAIPLEQIEEFIKILEKNNVDDCTSYKIKTEKGEIDIPVNRFSRITKFLREAKDIGVFCKSYKLFL</sequence>
<comment type="caution">
    <text evidence="1">The sequence shown here is derived from an EMBL/GenBank/DDBJ whole genome shotgun (WGS) entry which is preliminary data.</text>
</comment>